<gene>
    <name evidence="2" type="ORF">RFI_28518</name>
</gene>
<proteinExistence type="predicted"/>
<keyword evidence="1" id="KW-0472">Membrane</keyword>
<accession>X6M4Q4</accession>
<dbReference type="EMBL" id="ASPP01024608">
    <property type="protein sequence ID" value="ETO08869.1"/>
    <property type="molecule type" value="Genomic_DNA"/>
</dbReference>
<name>X6M4Q4_RETFI</name>
<feature type="transmembrane region" description="Helical" evidence="1">
    <location>
        <begin position="20"/>
        <end position="43"/>
    </location>
</feature>
<keyword evidence="1" id="KW-1133">Transmembrane helix</keyword>
<protein>
    <recommendedName>
        <fullName evidence="4">Transmembrane protein</fullName>
    </recommendedName>
</protein>
<dbReference type="AlphaFoldDB" id="X6M4Q4"/>
<evidence type="ECO:0000256" key="1">
    <source>
        <dbReference type="SAM" id="Phobius"/>
    </source>
</evidence>
<reference evidence="2 3" key="1">
    <citation type="journal article" date="2013" name="Curr. Biol.">
        <title>The Genome of the Foraminiferan Reticulomyxa filosa.</title>
        <authorList>
            <person name="Glockner G."/>
            <person name="Hulsmann N."/>
            <person name="Schleicher M."/>
            <person name="Noegel A.A."/>
            <person name="Eichinger L."/>
            <person name="Gallinger C."/>
            <person name="Pawlowski J."/>
            <person name="Sierra R."/>
            <person name="Euteneuer U."/>
            <person name="Pillet L."/>
            <person name="Moustafa A."/>
            <person name="Platzer M."/>
            <person name="Groth M."/>
            <person name="Szafranski K."/>
            <person name="Schliwa M."/>
        </authorList>
    </citation>
    <scope>NUCLEOTIDE SEQUENCE [LARGE SCALE GENOMIC DNA]</scope>
</reference>
<comment type="caution">
    <text evidence="2">The sequence shown here is derived from an EMBL/GenBank/DDBJ whole genome shotgun (WGS) entry which is preliminary data.</text>
</comment>
<dbReference type="Proteomes" id="UP000023152">
    <property type="component" value="Unassembled WGS sequence"/>
</dbReference>
<keyword evidence="1" id="KW-0812">Transmembrane</keyword>
<evidence type="ECO:0008006" key="4">
    <source>
        <dbReference type="Google" id="ProtNLM"/>
    </source>
</evidence>
<organism evidence="2 3">
    <name type="scientific">Reticulomyxa filosa</name>
    <dbReference type="NCBI Taxonomy" id="46433"/>
    <lineage>
        <taxon>Eukaryota</taxon>
        <taxon>Sar</taxon>
        <taxon>Rhizaria</taxon>
        <taxon>Retaria</taxon>
        <taxon>Foraminifera</taxon>
        <taxon>Monothalamids</taxon>
        <taxon>Reticulomyxidae</taxon>
        <taxon>Reticulomyxa</taxon>
    </lineage>
</organism>
<evidence type="ECO:0000313" key="3">
    <source>
        <dbReference type="Proteomes" id="UP000023152"/>
    </source>
</evidence>
<sequence length="138" mass="16900">MIEYPINEQFYHMIKIRLFHSYLGIIFFFFLKKICFCCLFFQLSKLSIFEQKIAFKHFLLQFCNQSKNKNYKQKRYFNYIIAYHLFFNRFFSPFYNQKKGGTSILKNIAVKDLFLFKTQSIKEILLLVKCEKKISLEM</sequence>
<evidence type="ECO:0000313" key="2">
    <source>
        <dbReference type="EMBL" id="ETO08869.1"/>
    </source>
</evidence>
<keyword evidence="3" id="KW-1185">Reference proteome</keyword>